<name>A0A5N6UYW7_ASPTM</name>
<dbReference type="Proteomes" id="UP000326950">
    <property type="component" value="Unassembled WGS sequence"/>
</dbReference>
<protein>
    <submittedName>
        <fullName evidence="1">Uncharacterized protein</fullName>
    </submittedName>
</protein>
<accession>A0A5N6UYW7</accession>
<gene>
    <name evidence="1" type="ORF">BDV40DRAFT_262131</name>
</gene>
<evidence type="ECO:0000313" key="1">
    <source>
        <dbReference type="EMBL" id="KAE8163807.1"/>
    </source>
</evidence>
<reference evidence="1 2" key="1">
    <citation type="submission" date="2019-04" db="EMBL/GenBank/DDBJ databases">
        <title>Friends and foes A comparative genomics study of 23 Aspergillus species from section Flavi.</title>
        <authorList>
            <consortium name="DOE Joint Genome Institute"/>
            <person name="Kjaerbolling I."/>
            <person name="Vesth T."/>
            <person name="Frisvad J.C."/>
            <person name="Nybo J.L."/>
            <person name="Theobald S."/>
            <person name="Kildgaard S."/>
            <person name="Isbrandt T."/>
            <person name="Kuo A."/>
            <person name="Sato A."/>
            <person name="Lyhne E.K."/>
            <person name="Kogle M.E."/>
            <person name="Wiebenga A."/>
            <person name="Kun R.S."/>
            <person name="Lubbers R.J."/>
            <person name="Makela M.R."/>
            <person name="Barry K."/>
            <person name="Chovatia M."/>
            <person name="Clum A."/>
            <person name="Daum C."/>
            <person name="Haridas S."/>
            <person name="He G."/>
            <person name="LaButti K."/>
            <person name="Lipzen A."/>
            <person name="Mondo S."/>
            <person name="Riley R."/>
            <person name="Salamov A."/>
            <person name="Simmons B.A."/>
            <person name="Magnuson J.K."/>
            <person name="Henrissat B."/>
            <person name="Mortensen U.H."/>
            <person name="Larsen T.O."/>
            <person name="Devries R.P."/>
            <person name="Grigoriev I.V."/>
            <person name="Machida M."/>
            <person name="Baker S.E."/>
            <person name="Andersen M.R."/>
        </authorList>
    </citation>
    <scope>NUCLEOTIDE SEQUENCE [LARGE SCALE GENOMIC DNA]</scope>
    <source>
        <strain evidence="1 2">CBS 117626</strain>
    </source>
</reference>
<evidence type="ECO:0000313" key="2">
    <source>
        <dbReference type="Proteomes" id="UP000326950"/>
    </source>
</evidence>
<dbReference type="AlphaFoldDB" id="A0A5N6UYW7"/>
<keyword evidence="2" id="KW-1185">Reference proteome</keyword>
<dbReference type="EMBL" id="ML738614">
    <property type="protein sequence ID" value="KAE8163807.1"/>
    <property type="molecule type" value="Genomic_DNA"/>
</dbReference>
<sequence>MNRFDSKRVFQRRFKSKTLGSLFKSFEFRHPCMASQDTPLHYGIPGVLRVLRTL</sequence>
<organism evidence="1 2">
    <name type="scientific">Aspergillus tamarii</name>
    <dbReference type="NCBI Taxonomy" id="41984"/>
    <lineage>
        <taxon>Eukaryota</taxon>
        <taxon>Fungi</taxon>
        <taxon>Dikarya</taxon>
        <taxon>Ascomycota</taxon>
        <taxon>Pezizomycotina</taxon>
        <taxon>Eurotiomycetes</taxon>
        <taxon>Eurotiomycetidae</taxon>
        <taxon>Eurotiales</taxon>
        <taxon>Aspergillaceae</taxon>
        <taxon>Aspergillus</taxon>
        <taxon>Aspergillus subgen. Circumdati</taxon>
    </lineage>
</organism>
<proteinExistence type="predicted"/>